<dbReference type="EMBL" id="CAFBMI010000004">
    <property type="protein sequence ID" value="CAB4891391.1"/>
    <property type="molecule type" value="Genomic_DNA"/>
</dbReference>
<dbReference type="GO" id="GO:0071555">
    <property type="term" value="P:cell wall organization"/>
    <property type="evidence" value="ECO:0007669"/>
    <property type="project" value="UniProtKB-KW"/>
</dbReference>
<sequence>MKVRGLARVALSLLLIAGITLGMHEIRVKVGTVADYVSTSAGADVLVEIPEGATGSQIARILFDRDVVKSSESFFQVAVGDPRSSRIAPGVHRLQMRISARDALTQLLDSTRIPGLVTVPEGSWRSEILSTLATSGFTIAALSKALKSLSIPRGFSAREGVFFPAQYSFPNGTTEVRALQAMVDRFATEVSVSGLSAGRDGFSPLQLLTIASLIQAEGDEVDFGKISQVIRNRLKLGMPLQLDTTVHYIKHTRGQIFLSAQSTQLASPYNTYLHYGLPPGPIGNPGRAAMEASMNPTMGDWIFFITVKPGDTRFTASNGEFLRWKSEYEKNYRAGLFGKK</sequence>
<dbReference type="Pfam" id="PF02618">
    <property type="entry name" value="YceG"/>
    <property type="match status" value="1"/>
</dbReference>
<dbReference type="NCBIfam" id="TIGR00247">
    <property type="entry name" value="endolytic transglycosylase MltG"/>
    <property type="match status" value="1"/>
</dbReference>
<dbReference type="EMBL" id="CAFBOE010000012">
    <property type="protein sequence ID" value="CAB4969841.1"/>
    <property type="molecule type" value="Genomic_DNA"/>
</dbReference>
<reference evidence="10" key="1">
    <citation type="submission" date="2020-05" db="EMBL/GenBank/DDBJ databases">
        <authorList>
            <person name="Chiriac C."/>
            <person name="Salcher M."/>
            <person name="Ghai R."/>
            <person name="Kavagutti S V."/>
        </authorList>
    </citation>
    <scope>NUCLEOTIDE SEQUENCE</scope>
</reference>
<keyword evidence="1" id="KW-1003">Cell membrane</keyword>
<dbReference type="Gene3D" id="3.30.1490.480">
    <property type="entry name" value="Endolytic murein transglycosylase"/>
    <property type="match status" value="1"/>
</dbReference>
<keyword evidence="5" id="KW-0456">Lyase</keyword>
<protein>
    <submittedName>
        <fullName evidence="10">Unannotated protein</fullName>
    </submittedName>
</protein>
<accession>A0A6J6XIG1</accession>
<dbReference type="InterPro" id="IPR003770">
    <property type="entry name" value="MLTG-like"/>
</dbReference>
<evidence type="ECO:0000256" key="4">
    <source>
        <dbReference type="ARBA" id="ARBA00023136"/>
    </source>
</evidence>
<evidence type="ECO:0000256" key="5">
    <source>
        <dbReference type="ARBA" id="ARBA00023239"/>
    </source>
</evidence>
<evidence type="ECO:0000256" key="6">
    <source>
        <dbReference type="ARBA" id="ARBA00023316"/>
    </source>
</evidence>
<name>A0A6J6XIG1_9ZZZZ</name>
<evidence type="ECO:0000256" key="1">
    <source>
        <dbReference type="ARBA" id="ARBA00022475"/>
    </source>
</evidence>
<evidence type="ECO:0000313" key="9">
    <source>
        <dbReference type="EMBL" id="CAB4770339.1"/>
    </source>
</evidence>
<dbReference type="AlphaFoldDB" id="A0A6J6XIG1"/>
<evidence type="ECO:0000256" key="3">
    <source>
        <dbReference type="ARBA" id="ARBA00022989"/>
    </source>
</evidence>
<dbReference type="EMBL" id="CAFAAR010000001">
    <property type="protein sequence ID" value="CAB4793727.1"/>
    <property type="molecule type" value="Genomic_DNA"/>
</dbReference>
<evidence type="ECO:0000313" key="12">
    <source>
        <dbReference type="EMBL" id="CAB4891391.1"/>
    </source>
</evidence>
<dbReference type="EMBL" id="CAEZZZ010000002">
    <property type="protein sequence ID" value="CAB4770339.1"/>
    <property type="molecule type" value="Genomic_DNA"/>
</dbReference>
<dbReference type="EMBL" id="CAFBJH010000002">
    <property type="protein sequence ID" value="CAB4847208.1"/>
    <property type="molecule type" value="Genomic_DNA"/>
</dbReference>
<dbReference type="EMBL" id="CAEZXT010000017">
    <property type="protein sequence ID" value="CAB4693734.1"/>
    <property type="molecule type" value="Genomic_DNA"/>
</dbReference>
<evidence type="ECO:0000313" key="10">
    <source>
        <dbReference type="EMBL" id="CAB4793727.1"/>
    </source>
</evidence>
<dbReference type="EMBL" id="CAFBPG010000013">
    <property type="protein sequence ID" value="CAB5004795.1"/>
    <property type="molecule type" value="Genomic_DNA"/>
</dbReference>
<dbReference type="HAMAP" id="MF_02065">
    <property type="entry name" value="MltG"/>
    <property type="match status" value="1"/>
</dbReference>
<evidence type="ECO:0000313" key="11">
    <source>
        <dbReference type="EMBL" id="CAB4847208.1"/>
    </source>
</evidence>
<gene>
    <name evidence="7" type="ORF">UFOPK2288_00106</name>
    <name evidence="8" type="ORF">UFOPK2589_00429</name>
    <name evidence="9" type="ORF">UFOPK2931_00109</name>
    <name evidence="10" type="ORF">UFOPK3056_00030</name>
    <name evidence="11" type="ORF">UFOPK3287_00084</name>
    <name evidence="12" type="ORF">UFOPK3558_00107</name>
    <name evidence="13" type="ORF">UFOPK3916_00303</name>
    <name evidence="14" type="ORF">UFOPK4074_00289</name>
</gene>
<organism evidence="10">
    <name type="scientific">freshwater metagenome</name>
    <dbReference type="NCBI Taxonomy" id="449393"/>
    <lineage>
        <taxon>unclassified sequences</taxon>
        <taxon>metagenomes</taxon>
        <taxon>ecological metagenomes</taxon>
    </lineage>
</organism>
<dbReference type="PANTHER" id="PTHR30518">
    <property type="entry name" value="ENDOLYTIC MUREIN TRANSGLYCOSYLASE"/>
    <property type="match status" value="1"/>
</dbReference>
<keyword evidence="2" id="KW-0812">Transmembrane</keyword>
<evidence type="ECO:0000313" key="8">
    <source>
        <dbReference type="EMBL" id="CAB4693734.1"/>
    </source>
</evidence>
<dbReference type="GO" id="GO:0016829">
    <property type="term" value="F:lyase activity"/>
    <property type="evidence" value="ECO:0007669"/>
    <property type="project" value="UniProtKB-KW"/>
</dbReference>
<dbReference type="PANTHER" id="PTHR30518:SF2">
    <property type="entry name" value="ENDOLYTIC MUREIN TRANSGLYCOSYLASE"/>
    <property type="match status" value="1"/>
</dbReference>
<proteinExistence type="inferred from homology"/>
<evidence type="ECO:0000256" key="2">
    <source>
        <dbReference type="ARBA" id="ARBA00022692"/>
    </source>
</evidence>
<keyword evidence="6" id="KW-0961">Cell wall biogenesis/degradation</keyword>
<evidence type="ECO:0000313" key="14">
    <source>
        <dbReference type="EMBL" id="CAB5004795.1"/>
    </source>
</evidence>
<evidence type="ECO:0000313" key="13">
    <source>
        <dbReference type="EMBL" id="CAB4969841.1"/>
    </source>
</evidence>
<dbReference type="EMBL" id="CAEZWS010000003">
    <property type="protein sequence ID" value="CAB4655888.1"/>
    <property type="molecule type" value="Genomic_DNA"/>
</dbReference>
<keyword evidence="3" id="KW-1133">Transmembrane helix</keyword>
<evidence type="ECO:0000313" key="7">
    <source>
        <dbReference type="EMBL" id="CAB4655888.1"/>
    </source>
</evidence>
<keyword evidence="4" id="KW-0472">Membrane</keyword>